<feature type="transmembrane region" description="Helical" evidence="1">
    <location>
        <begin position="244"/>
        <end position="265"/>
    </location>
</feature>
<dbReference type="AlphaFoldDB" id="A0A0G1B7Q5"/>
<feature type="transmembrane region" description="Helical" evidence="1">
    <location>
        <begin position="216"/>
        <end position="238"/>
    </location>
</feature>
<keyword evidence="1" id="KW-0472">Membrane</keyword>
<accession>A0A0G1B7Q5</accession>
<organism evidence="2 3">
    <name type="scientific">Candidatus Daviesbacteria bacterium GW2011_GWA2_42_7</name>
    <dbReference type="NCBI Taxonomy" id="1618425"/>
    <lineage>
        <taxon>Bacteria</taxon>
        <taxon>Candidatus Daviesiibacteriota</taxon>
    </lineage>
</organism>
<feature type="transmembrane region" description="Helical" evidence="1">
    <location>
        <begin position="37"/>
        <end position="56"/>
    </location>
</feature>
<feature type="transmembrane region" description="Helical" evidence="1">
    <location>
        <begin position="62"/>
        <end position="83"/>
    </location>
</feature>
<feature type="transmembrane region" description="Helical" evidence="1">
    <location>
        <begin position="117"/>
        <end position="135"/>
    </location>
</feature>
<feature type="transmembrane region" description="Helical" evidence="1">
    <location>
        <begin position="277"/>
        <end position="298"/>
    </location>
</feature>
<dbReference type="InterPro" id="IPR037185">
    <property type="entry name" value="EmrE-like"/>
</dbReference>
<feature type="transmembrane region" description="Helical" evidence="1">
    <location>
        <begin position="177"/>
        <end position="195"/>
    </location>
</feature>
<gene>
    <name evidence="2" type="ORF">UV41_C0054G0003</name>
</gene>
<keyword evidence="1" id="KW-1133">Transmembrane helix</keyword>
<feature type="transmembrane region" description="Helical" evidence="1">
    <location>
        <begin position="147"/>
        <end position="165"/>
    </location>
</feature>
<feature type="transmembrane region" description="Helical" evidence="1">
    <location>
        <begin position="90"/>
        <end position="111"/>
    </location>
</feature>
<evidence type="ECO:0000256" key="1">
    <source>
        <dbReference type="SAM" id="Phobius"/>
    </source>
</evidence>
<feature type="transmembrane region" description="Helical" evidence="1">
    <location>
        <begin position="6"/>
        <end position="25"/>
    </location>
</feature>
<reference evidence="2 3" key="1">
    <citation type="journal article" date="2015" name="Nature">
        <title>rRNA introns, odd ribosomes, and small enigmatic genomes across a large radiation of phyla.</title>
        <authorList>
            <person name="Brown C.T."/>
            <person name="Hug L.A."/>
            <person name="Thomas B.C."/>
            <person name="Sharon I."/>
            <person name="Castelle C.J."/>
            <person name="Singh A."/>
            <person name="Wilkins M.J."/>
            <person name="Williams K.H."/>
            <person name="Banfield J.F."/>
        </authorList>
    </citation>
    <scope>NUCLEOTIDE SEQUENCE [LARGE SCALE GENOMIC DNA]</scope>
</reference>
<name>A0A0G1B7Q5_9BACT</name>
<keyword evidence="1" id="KW-0812">Transmembrane</keyword>
<dbReference type="EMBL" id="LCEJ01000054">
    <property type="protein sequence ID" value="KKS69435.1"/>
    <property type="molecule type" value="Genomic_DNA"/>
</dbReference>
<sequence length="299" mass="31968">MSFLPIAIIAYALAAGSIVVDKILLKKSVQDPAVFTFFVNILQFAVILLIPFGFSFKWDTSTYLALASGVISVIALYTFFVSLKYNEAALTGPLVGAFNPLAALLIEAFVLGQLLTSGQYLAIAVLIAGTIVFTHDQWISRLQLNNRFAWIVASGILFGISYVLLRQVFLETSFVNGLVISRLAAAAFALAFLMLPSVRRQVFSPSSRSPIVSRSALALTIGAQAMGGASGLLISFGITLASASLVNSLFGVQYLVILAAALIFAKKYPHLLEELSGKVIIQKIIGVAIISVGLYLLAK</sequence>
<protein>
    <submittedName>
        <fullName evidence="2">Uncharacterized protein</fullName>
    </submittedName>
</protein>
<proteinExistence type="predicted"/>
<comment type="caution">
    <text evidence="2">The sequence shown here is derived from an EMBL/GenBank/DDBJ whole genome shotgun (WGS) entry which is preliminary data.</text>
</comment>
<evidence type="ECO:0000313" key="3">
    <source>
        <dbReference type="Proteomes" id="UP000034785"/>
    </source>
</evidence>
<evidence type="ECO:0000313" key="2">
    <source>
        <dbReference type="EMBL" id="KKS69435.1"/>
    </source>
</evidence>
<dbReference type="Proteomes" id="UP000034785">
    <property type="component" value="Unassembled WGS sequence"/>
</dbReference>
<dbReference type="SUPFAM" id="SSF103481">
    <property type="entry name" value="Multidrug resistance efflux transporter EmrE"/>
    <property type="match status" value="1"/>
</dbReference>